<dbReference type="PANTHER" id="PTHR43520:SF8">
    <property type="entry name" value="P-TYPE CU(+) TRANSPORTER"/>
    <property type="match status" value="1"/>
</dbReference>
<proteinExistence type="predicted"/>
<sequence length="188" mass="20795">MDCCNEDKHGGGGHDHMDHSSQHMDHADHGAMNHGSANSYLRRFWIVTFLLIPLILTNEFVAGLMGIGELDLGKWVQFGIATIIFGFALVFFQHAWHEIKSKQYGMMTLVSLAVGAGYLFSATSTFMPALQTEFYLEISTLIWVLLFGHYLEARSGAAAGNALDEVAKLLPKKAHLLKDGKEVDVNVE</sequence>
<dbReference type="Proteomes" id="UP000229615">
    <property type="component" value="Unassembled WGS sequence"/>
</dbReference>
<feature type="transmembrane region" description="Helical" evidence="3">
    <location>
        <begin position="134"/>
        <end position="151"/>
    </location>
</feature>
<dbReference type="GO" id="GO:0043682">
    <property type="term" value="F:P-type divalent copper transporter activity"/>
    <property type="evidence" value="ECO:0007669"/>
    <property type="project" value="TreeGrafter"/>
</dbReference>
<feature type="region of interest" description="Disordered" evidence="2">
    <location>
        <begin position="1"/>
        <end position="24"/>
    </location>
</feature>
<dbReference type="EMBL" id="PFBB01000003">
    <property type="protein sequence ID" value="PIR88810.1"/>
    <property type="molecule type" value="Genomic_DNA"/>
</dbReference>
<evidence type="ECO:0000256" key="2">
    <source>
        <dbReference type="SAM" id="MobiDB-lite"/>
    </source>
</evidence>
<dbReference type="GO" id="GO:0055070">
    <property type="term" value="P:copper ion homeostasis"/>
    <property type="evidence" value="ECO:0007669"/>
    <property type="project" value="TreeGrafter"/>
</dbReference>
<evidence type="ECO:0000313" key="4">
    <source>
        <dbReference type="EMBL" id="PIR88810.1"/>
    </source>
</evidence>
<evidence type="ECO:0000313" key="5">
    <source>
        <dbReference type="Proteomes" id="UP000229615"/>
    </source>
</evidence>
<evidence type="ECO:0000256" key="3">
    <source>
        <dbReference type="SAM" id="Phobius"/>
    </source>
</evidence>
<feature type="non-terminal residue" evidence="4">
    <location>
        <position position="188"/>
    </location>
</feature>
<name>A0A2H0UQY7_9BACT</name>
<dbReference type="GO" id="GO:0016020">
    <property type="term" value="C:membrane"/>
    <property type="evidence" value="ECO:0007669"/>
    <property type="project" value="TreeGrafter"/>
</dbReference>
<feature type="transmembrane region" description="Helical" evidence="3">
    <location>
        <begin position="44"/>
        <end position="68"/>
    </location>
</feature>
<accession>A0A2H0UQY7</accession>
<dbReference type="PANTHER" id="PTHR43520">
    <property type="entry name" value="ATP7, ISOFORM B"/>
    <property type="match status" value="1"/>
</dbReference>
<feature type="transmembrane region" description="Helical" evidence="3">
    <location>
        <begin position="104"/>
        <end position="122"/>
    </location>
</feature>
<evidence type="ECO:0000256" key="1">
    <source>
        <dbReference type="ARBA" id="ARBA00022967"/>
    </source>
</evidence>
<keyword evidence="3" id="KW-0812">Transmembrane</keyword>
<comment type="caution">
    <text evidence="4">The sequence shown here is derived from an EMBL/GenBank/DDBJ whole genome shotgun (WGS) entry which is preliminary data.</text>
</comment>
<keyword evidence="1" id="KW-1278">Translocase</keyword>
<keyword evidence="3" id="KW-1133">Transmembrane helix</keyword>
<dbReference type="GO" id="GO:0005507">
    <property type="term" value="F:copper ion binding"/>
    <property type="evidence" value="ECO:0007669"/>
    <property type="project" value="TreeGrafter"/>
</dbReference>
<keyword evidence="3" id="KW-0472">Membrane</keyword>
<protein>
    <recommendedName>
        <fullName evidence="6">Heavy metal translocating P-type ATPase</fullName>
    </recommendedName>
</protein>
<evidence type="ECO:0008006" key="6">
    <source>
        <dbReference type="Google" id="ProtNLM"/>
    </source>
</evidence>
<gene>
    <name evidence="4" type="ORF">COU09_00320</name>
</gene>
<reference evidence="5" key="1">
    <citation type="submission" date="2017-09" db="EMBL/GenBank/DDBJ databases">
        <title>Depth-based differentiation of microbial function through sediment-hosted aquifers and enrichment of novel symbionts in the deep terrestrial subsurface.</title>
        <authorList>
            <person name="Probst A.J."/>
            <person name="Ladd B."/>
            <person name="Jarett J.K."/>
            <person name="Geller-Mcgrath D.E."/>
            <person name="Sieber C.M.K."/>
            <person name="Emerson J.B."/>
            <person name="Anantharaman K."/>
            <person name="Thomas B.C."/>
            <person name="Malmstrom R."/>
            <person name="Stieglmeier M."/>
            <person name="Klingl A."/>
            <person name="Woyke T."/>
            <person name="Ryan C.M."/>
            <person name="Banfield J.F."/>
        </authorList>
    </citation>
    <scope>NUCLEOTIDE SEQUENCE [LARGE SCALE GENOMIC DNA]</scope>
</reference>
<feature type="transmembrane region" description="Helical" evidence="3">
    <location>
        <begin position="74"/>
        <end position="92"/>
    </location>
</feature>
<organism evidence="4 5">
    <name type="scientific">Candidatus Harrisonbacteria bacterium CG10_big_fil_rev_8_21_14_0_10_44_23</name>
    <dbReference type="NCBI Taxonomy" id="1974585"/>
    <lineage>
        <taxon>Bacteria</taxon>
        <taxon>Candidatus Harrisoniibacteriota</taxon>
    </lineage>
</organism>
<dbReference type="AlphaFoldDB" id="A0A2H0UQY7"/>